<keyword evidence="3" id="KW-1185">Reference proteome</keyword>
<comment type="caution">
    <text evidence="2">The sequence shown here is derived from an EMBL/GenBank/DDBJ whole genome shotgun (WGS) entry which is preliminary data.</text>
</comment>
<keyword evidence="1" id="KW-0812">Transmembrane</keyword>
<sequence length="160" mass="17807">MKSFLVLLPPGGPTADHRTTRFIADKMVWTAFVFPGLWLLFQRCWLWGGLVFAAQIFAGRLMDWPGFFWAGFCAQLALGLLIGLEGRKMVIRRLMGKGWTLVDIVTAPDLTTAEQIYFSGPAGELWKPSVPSPDWSQRSPSGTVTTTNEPALGLFDMGRR</sequence>
<organism evidence="2 3">
    <name type="scientific">Rhizobium helianthi</name>
    <dbReference type="NCBI Taxonomy" id="1132695"/>
    <lineage>
        <taxon>Bacteria</taxon>
        <taxon>Pseudomonadati</taxon>
        <taxon>Pseudomonadota</taxon>
        <taxon>Alphaproteobacteria</taxon>
        <taxon>Hyphomicrobiales</taxon>
        <taxon>Rhizobiaceae</taxon>
        <taxon>Rhizobium/Agrobacterium group</taxon>
        <taxon>Rhizobium</taxon>
    </lineage>
</organism>
<proteinExistence type="predicted"/>
<keyword evidence="1" id="KW-1133">Transmembrane helix</keyword>
<dbReference type="EMBL" id="JBHUEQ010000032">
    <property type="protein sequence ID" value="MFD1747256.1"/>
    <property type="molecule type" value="Genomic_DNA"/>
</dbReference>
<feature type="transmembrane region" description="Helical" evidence="1">
    <location>
        <begin position="28"/>
        <end position="54"/>
    </location>
</feature>
<name>A0ABW4M918_9HYPH</name>
<reference evidence="3" key="1">
    <citation type="journal article" date="2019" name="Int. J. Syst. Evol. Microbiol.">
        <title>The Global Catalogue of Microorganisms (GCM) 10K type strain sequencing project: providing services to taxonomists for standard genome sequencing and annotation.</title>
        <authorList>
            <consortium name="The Broad Institute Genomics Platform"/>
            <consortium name="The Broad Institute Genome Sequencing Center for Infectious Disease"/>
            <person name="Wu L."/>
            <person name="Ma J."/>
        </authorList>
    </citation>
    <scope>NUCLEOTIDE SEQUENCE [LARGE SCALE GENOMIC DNA]</scope>
    <source>
        <strain evidence="3">CG52</strain>
    </source>
</reference>
<keyword evidence="1" id="KW-0472">Membrane</keyword>
<protein>
    <submittedName>
        <fullName evidence="2">DUF2628 domain-containing protein</fullName>
    </submittedName>
</protein>
<evidence type="ECO:0000313" key="2">
    <source>
        <dbReference type="EMBL" id="MFD1747256.1"/>
    </source>
</evidence>
<dbReference type="Proteomes" id="UP001597322">
    <property type="component" value="Unassembled WGS sequence"/>
</dbReference>
<evidence type="ECO:0000256" key="1">
    <source>
        <dbReference type="SAM" id="Phobius"/>
    </source>
</evidence>
<evidence type="ECO:0000313" key="3">
    <source>
        <dbReference type="Proteomes" id="UP001597322"/>
    </source>
</evidence>
<accession>A0ABW4M918</accession>
<feature type="transmembrane region" description="Helical" evidence="1">
    <location>
        <begin position="66"/>
        <end position="84"/>
    </location>
</feature>
<dbReference type="RefSeq" id="WP_377404181.1">
    <property type="nucleotide sequence ID" value="NZ_JBHUEQ010000032.1"/>
</dbReference>
<gene>
    <name evidence="2" type="ORF">ACFSE1_17430</name>
</gene>